<evidence type="ECO:0000313" key="9">
    <source>
        <dbReference type="EMBL" id="NKZ37766.1"/>
    </source>
</evidence>
<keyword evidence="2" id="KW-1003">Cell membrane</keyword>
<dbReference type="Pfam" id="PF00884">
    <property type="entry name" value="Sulfatase"/>
    <property type="match status" value="1"/>
</dbReference>
<dbReference type="Gene3D" id="3.40.720.10">
    <property type="entry name" value="Alkaline Phosphatase, subunit A"/>
    <property type="match status" value="1"/>
</dbReference>
<comment type="subcellular location">
    <subcellularLocation>
        <location evidence="1">Cell membrane</location>
        <topology evidence="1">Multi-pass membrane protein</topology>
    </subcellularLocation>
</comment>
<name>A0A846ZI08_9GAMM</name>
<evidence type="ECO:0000256" key="4">
    <source>
        <dbReference type="ARBA" id="ARBA00022989"/>
    </source>
</evidence>
<feature type="transmembrane region" description="Helical" evidence="7">
    <location>
        <begin position="91"/>
        <end position="115"/>
    </location>
</feature>
<feature type="transmembrane region" description="Helical" evidence="7">
    <location>
        <begin position="147"/>
        <end position="165"/>
    </location>
</feature>
<keyword evidence="3 7" id="KW-0812">Transmembrane</keyword>
<reference evidence="9 10" key="1">
    <citation type="journal article" date="2017" name="Int. J. Syst. Evol. Microbiol.">
        <title>Oleiagrimonas citrea sp. nov., a marine bacterium isolated from tidal flat sediment and emended description of the genus Oleiagrimonas Fang et al. 2015 and Oleiagrimonas soli.</title>
        <authorList>
            <person name="Yang S.H."/>
            <person name="Seo H.S."/>
            <person name="Seong C.N."/>
            <person name="Kwon K.K."/>
        </authorList>
    </citation>
    <scope>NUCLEOTIDE SEQUENCE [LARGE SCALE GENOMIC DNA]</scope>
    <source>
        <strain evidence="9 10">MEBiC09124</strain>
    </source>
</reference>
<feature type="transmembrane region" description="Helical" evidence="7">
    <location>
        <begin position="18"/>
        <end position="38"/>
    </location>
</feature>
<dbReference type="GO" id="GO:0005886">
    <property type="term" value="C:plasma membrane"/>
    <property type="evidence" value="ECO:0007669"/>
    <property type="project" value="UniProtKB-SubCell"/>
</dbReference>
<dbReference type="PANTHER" id="PTHR47371">
    <property type="entry name" value="LIPOTEICHOIC ACID SYNTHASE"/>
    <property type="match status" value="1"/>
</dbReference>
<evidence type="ECO:0000259" key="8">
    <source>
        <dbReference type="Pfam" id="PF00884"/>
    </source>
</evidence>
<dbReference type="Gene3D" id="3.30.1120.80">
    <property type="match status" value="1"/>
</dbReference>
<feature type="domain" description="Sulfatase N-terminal" evidence="8">
    <location>
        <begin position="338"/>
        <end position="606"/>
    </location>
</feature>
<dbReference type="SUPFAM" id="SSF53649">
    <property type="entry name" value="Alkaline phosphatase-like"/>
    <property type="match status" value="1"/>
</dbReference>
<dbReference type="Proteomes" id="UP000541636">
    <property type="component" value="Unassembled WGS sequence"/>
</dbReference>
<evidence type="ECO:0000313" key="10">
    <source>
        <dbReference type="Proteomes" id="UP000541636"/>
    </source>
</evidence>
<keyword evidence="5 7" id="KW-0472">Membrane</keyword>
<keyword evidence="9" id="KW-0808">Transferase</keyword>
<feature type="transmembrane region" description="Helical" evidence="7">
    <location>
        <begin position="202"/>
        <end position="221"/>
    </location>
</feature>
<sequence length="736" mass="82508">MRSMFVSVNPLRQRFRPLVWLGVCFLVISFLTRLVLLVKTGSGVPANPLYWLYIFGVGLGYDLIAFVYFAWPMVLFLWLVPTKPGRLPGWLRWLAVAAVLCAICGAVLLALHVAYHATLKVTWPVLIPLLFMLPLTAFTYTSRTGRVVLYGFCTLLTFGLLFIAASEWTFWNEFSARFNFIAVDYLVYTREVVGNIEESYPVGLWLTIIGLIALTVMFLSRRSVRAQDDGSTFAGRTGIVLGWLVATVATAYFVNANMRNQTANRYVNDLGGNGIYQFFAAFRADQLNFDQFYKTLPDDQAYATVRKMLKTPDATYVSNDPHNLTRAIRNPGPEKHLNVVLISVESLSGQYLAHFGSTKHLTPHLDKLADQSIFFTRMYANGTRTVRGLEALSLSVPPTPGDSLIKQKHNQGLFSLADIFNQHGYESEFVYGGYGEFDNMNPFFAANGYRAVDRRDIPSSMKIHSENVWGVSDEDLFSLAMLQMDKIHAKGKPFFLHIMTTSNHRPYTFPTGRVKGKQKTRFGAIRYTDWAINDFIQRMRKKPYFDNTVFVITADHCAHSAGSAEIPVNHYHIPLIIYAPAQFKPQVVNRMMAQMDIPPTLLGLLHFSYRSRFFGYDVFKLAPGERERAFPSTYQRLGYLKGDMLTILSPRREVEQVTPNFANGDVTPVKSVDTQEVDEAIASYQVAYDTFHNGQMKWRASDATPVAPLPAPASSAAIPAASSSASPATAASVSVP</sequence>
<dbReference type="CDD" id="cd16015">
    <property type="entry name" value="LTA_synthase"/>
    <property type="match status" value="1"/>
</dbReference>
<dbReference type="InterPro" id="IPR017850">
    <property type="entry name" value="Alkaline_phosphatase_core_sf"/>
</dbReference>
<feature type="region of interest" description="Disordered" evidence="6">
    <location>
        <begin position="708"/>
        <end position="736"/>
    </location>
</feature>
<keyword evidence="4 7" id="KW-1133">Transmembrane helix</keyword>
<evidence type="ECO:0000256" key="3">
    <source>
        <dbReference type="ARBA" id="ARBA00022692"/>
    </source>
</evidence>
<evidence type="ECO:0000256" key="2">
    <source>
        <dbReference type="ARBA" id="ARBA00022475"/>
    </source>
</evidence>
<dbReference type="GO" id="GO:0016740">
    <property type="term" value="F:transferase activity"/>
    <property type="evidence" value="ECO:0007669"/>
    <property type="project" value="UniProtKB-KW"/>
</dbReference>
<dbReference type="PANTHER" id="PTHR47371:SF3">
    <property type="entry name" value="PHOSPHOGLYCEROL TRANSFERASE I"/>
    <property type="match status" value="1"/>
</dbReference>
<dbReference type="RefSeq" id="WP_168608295.1">
    <property type="nucleotide sequence ID" value="NZ_JAAZQD010000001.1"/>
</dbReference>
<evidence type="ECO:0000256" key="7">
    <source>
        <dbReference type="SAM" id="Phobius"/>
    </source>
</evidence>
<evidence type="ECO:0000256" key="5">
    <source>
        <dbReference type="ARBA" id="ARBA00023136"/>
    </source>
</evidence>
<organism evidence="9 10">
    <name type="scientific">Oleiagrimonas citrea</name>
    <dbReference type="NCBI Taxonomy" id="1665687"/>
    <lineage>
        <taxon>Bacteria</taxon>
        <taxon>Pseudomonadati</taxon>
        <taxon>Pseudomonadota</taxon>
        <taxon>Gammaproteobacteria</taxon>
        <taxon>Lysobacterales</taxon>
        <taxon>Rhodanobacteraceae</taxon>
        <taxon>Oleiagrimonas</taxon>
    </lineage>
</organism>
<dbReference type="InterPro" id="IPR050448">
    <property type="entry name" value="OpgB/LTA_synthase_biosynth"/>
</dbReference>
<keyword evidence="9" id="KW-0378">Hydrolase</keyword>
<accession>A0A846ZI08</accession>
<dbReference type="AlphaFoldDB" id="A0A846ZI08"/>
<protein>
    <submittedName>
        <fullName evidence="9">Sulfatase-like hydrolase/transferase</fullName>
    </submittedName>
</protein>
<gene>
    <name evidence="9" type="ORF">HF690_02215</name>
</gene>
<evidence type="ECO:0000256" key="1">
    <source>
        <dbReference type="ARBA" id="ARBA00004651"/>
    </source>
</evidence>
<feature type="transmembrane region" description="Helical" evidence="7">
    <location>
        <begin position="233"/>
        <end position="254"/>
    </location>
</feature>
<comment type="caution">
    <text evidence="9">The sequence shown here is derived from an EMBL/GenBank/DDBJ whole genome shotgun (WGS) entry which is preliminary data.</text>
</comment>
<feature type="transmembrane region" description="Helical" evidence="7">
    <location>
        <begin position="50"/>
        <end position="79"/>
    </location>
</feature>
<feature type="compositionally biased region" description="Low complexity" evidence="6">
    <location>
        <begin position="712"/>
        <end position="736"/>
    </location>
</feature>
<dbReference type="GO" id="GO:0016787">
    <property type="term" value="F:hydrolase activity"/>
    <property type="evidence" value="ECO:0007669"/>
    <property type="project" value="UniProtKB-KW"/>
</dbReference>
<dbReference type="InterPro" id="IPR000917">
    <property type="entry name" value="Sulfatase_N"/>
</dbReference>
<evidence type="ECO:0000256" key="6">
    <source>
        <dbReference type="SAM" id="MobiDB-lite"/>
    </source>
</evidence>
<keyword evidence="10" id="KW-1185">Reference proteome</keyword>
<proteinExistence type="predicted"/>
<dbReference type="EMBL" id="JAAZQD010000001">
    <property type="protein sequence ID" value="NKZ37766.1"/>
    <property type="molecule type" value="Genomic_DNA"/>
</dbReference>
<feature type="transmembrane region" description="Helical" evidence="7">
    <location>
        <begin position="121"/>
        <end position="140"/>
    </location>
</feature>